<name>A0A6M5UJV5_9MICO</name>
<evidence type="ECO:0000313" key="4">
    <source>
        <dbReference type="Proteomes" id="UP000451354"/>
    </source>
</evidence>
<feature type="transmembrane region" description="Helical" evidence="1">
    <location>
        <begin position="309"/>
        <end position="332"/>
    </location>
</feature>
<feature type="chain" id="PRO_5027053561" evidence="2">
    <location>
        <begin position="44"/>
        <end position="370"/>
    </location>
</feature>
<organism evidence="3 4">
    <name type="scientific">Cellulosimicrobium protaetiae</name>
    <dbReference type="NCBI Taxonomy" id="2587808"/>
    <lineage>
        <taxon>Bacteria</taxon>
        <taxon>Bacillati</taxon>
        <taxon>Actinomycetota</taxon>
        <taxon>Actinomycetes</taxon>
        <taxon>Micrococcales</taxon>
        <taxon>Promicromonosporaceae</taxon>
        <taxon>Cellulosimicrobium</taxon>
    </lineage>
</organism>
<dbReference type="Proteomes" id="UP000451354">
    <property type="component" value="Plasmid pCPRO01"/>
</dbReference>
<reference evidence="3 4" key="1">
    <citation type="journal article" date="2022" name="Int. J. Syst. Evol. Microbiol.">
        <title>Cellulosimicrobium protaetiae sp. nov., isolated from the gut of the larva of Protaetia brevitarsis seulensis.</title>
        <authorList>
            <person name="Le Han H."/>
            <person name="Nguyen T.T.H."/>
            <person name="Li Z."/>
            <person name="Shin N.R."/>
            <person name="Kim S.G."/>
        </authorList>
    </citation>
    <scope>NUCLEOTIDE SEQUENCE [LARGE SCALE GENOMIC DNA]</scope>
    <source>
        <strain evidence="3 4">BI34</strain>
    </source>
</reference>
<keyword evidence="1" id="KW-0472">Membrane</keyword>
<proteinExistence type="predicted"/>
<dbReference type="EMBL" id="CP052758">
    <property type="protein sequence ID" value="QJW38726.1"/>
    <property type="molecule type" value="Genomic_DNA"/>
</dbReference>
<protein>
    <submittedName>
        <fullName evidence="3">DUF916 domain-containing protein</fullName>
    </submittedName>
</protein>
<geneLocation type="plasmid" evidence="3 4">
    <name>pCPRO01</name>
</geneLocation>
<sequence length="370" mass="38723">MTREKEGENVSRPRSARAVALRSSALFAVAALTLIMPMPTATAAPDGDDAPAVRWSVAPADASGEDGRFSIQHEVEPGETVTDHITVQNLGEEEQTFTLLAADGFTTRNGRFDMLASDAKSVDAGTWIALPDEVTVAGGDSVVVPFDIRVPERAEPGDHPAGIAASVVTKRSATDGTSLGVESRVGVKVITRVAGALTPALTVDDVDTDYHPSWNPLTPGEATVTFTVTNTGNTRLAVTGHARAGTGEASFPTPDQPIGDLLPGDTRQVSVLIGGVIPLFYAPGQLVITPQAAALEGPPPPVEPVAVDFAVAAVPWSQLLVLVAAALVVLALTGSRRRAERRLQAQLRSAREEGRRSALVDDRVRTGSTR</sequence>
<evidence type="ECO:0000313" key="3">
    <source>
        <dbReference type="EMBL" id="QJW38726.1"/>
    </source>
</evidence>
<gene>
    <name evidence="3" type="ORF">FIC82_020285</name>
</gene>
<keyword evidence="4" id="KW-1185">Reference proteome</keyword>
<evidence type="ECO:0000256" key="2">
    <source>
        <dbReference type="SAM" id="SignalP"/>
    </source>
</evidence>
<keyword evidence="1" id="KW-1133">Transmembrane helix</keyword>
<dbReference type="AlphaFoldDB" id="A0A6M5UJV5"/>
<evidence type="ECO:0000256" key="1">
    <source>
        <dbReference type="SAM" id="Phobius"/>
    </source>
</evidence>
<keyword evidence="3" id="KW-0614">Plasmid</keyword>
<keyword evidence="2" id="KW-0732">Signal</keyword>
<feature type="signal peptide" evidence="2">
    <location>
        <begin position="1"/>
        <end position="43"/>
    </location>
</feature>
<dbReference type="OrthoDB" id="4336304at2"/>
<dbReference type="KEGG" id="cprt:FIC82_020285"/>
<keyword evidence="1" id="KW-0812">Transmembrane</keyword>
<accession>A0A6M5UJV5</accession>